<evidence type="ECO:0000256" key="5">
    <source>
        <dbReference type="ARBA" id="ARBA00022777"/>
    </source>
</evidence>
<dbReference type="AlphaFoldDB" id="A0A5S9ILQ1"/>
<feature type="compositionally biased region" description="Polar residues" evidence="8">
    <location>
        <begin position="346"/>
        <end position="357"/>
    </location>
</feature>
<dbReference type="OrthoDB" id="6111975at2"/>
<dbReference type="PANTHER" id="PTHR43289:SF6">
    <property type="entry name" value="SERINE_THREONINE-PROTEIN KINASE NEKL-3"/>
    <property type="match status" value="1"/>
</dbReference>
<evidence type="ECO:0000256" key="8">
    <source>
        <dbReference type="SAM" id="MobiDB-lite"/>
    </source>
</evidence>
<evidence type="ECO:0000256" key="7">
    <source>
        <dbReference type="PROSITE-ProRule" id="PRU10141"/>
    </source>
</evidence>
<keyword evidence="3" id="KW-0808">Transferase</keyword>
<feature type="domain" description="Protein kinase" evidence="9">
    <location>
        <begin position="9"/>
        <end position="269"/>
    </location>
</feature>
<dbReference type="PROSITE" id="PS00108">
    <property type="entry name" value="PROTEIN_KINASE_ST"/>
    <property type="match status" value="1"/>
</dbReference>
<evidence type="ECO:0000256" key="3">
    <source>
        <dbReference type="ARBA" id="ARBA00022679"/>
    </source>
</evidence>
<dbReference type="InterPro" id="IPR037257">
    <property type="entry name" value="T2SS_E_N_sf"/>
</dbReference>
<dbReference type="InterPro" id="IPR008271">
    <property type="entry name" value="Ser/Thr_kinase_AS"/>
</dbReference>
<dbReference type="InterPro" id="IPR011009">
    <property type="entry name" value="Kinase-like_dom_sf"/>
</dbReference>
<protein>
    <recommendedName>
        <fullName evidence="1">non-specific serine/threonine protein kinase</fullName>
        <ecNumber evidence="1">2.7.11.1</ecNumber>
    </recommendedName>
</protein>
<feature type="region of interest" description="Disordered" evidence="8">
    <location>
        <begin position="333"/>
        <end position="357"/>
    </location>
</feature>
<dbReference type="SMART" id="SM00220">
    <property type="entry name" value="S_TKc"/>
    <property type="match status" value="1"/>
</dbReference>
<dbReference type="PROSITE" id="PS00107">
    <property type="entry name" value="PROTEIN_KINASE_ATP"/>
    <property type="match status" value="1"/>
</dbReference>
<dbReference type="EC" id="2.7.11.1" evidence="1"/>
<dbReference type="GO" id="GO:0005524">
    <property type="term" value="F:ATP binding"/>
    <property type="evidence" value="ECO:0007669"/>
    <property type="project" value="UniProtKB-UniRule"/>
</dbReference>
<evidence type="ECO:0000256" key="2">
    <source>
        <dbReference type="ARBA" id="ARBA00022527"/>
    </source>
</evidence>
<proteinExistence type="predicted"/>
<dbReference type="SUPFAM" id="SSF160246">
    <property type="entry name" value="EspE N-terminal domain-like"/>
    <property type="match status" value="1"/>
</dbReference>
<sequence>MIHRTFDDFTILKLLGAGNMGEVYLAQQNSLARQVAIKIMTKHPSNSNENFERFMREARIAASLHHPNITAVYAVGSQNNFAYIAMEYIDGTSLDEYINKKLMPQEEALKILLQLCEGLNTALKGNIIHRDIKPANIIIDKNNNIKITDFGLSKRTDGGMDITKTGMILGSPGYMSPEQAIGKKVDFRADIYSLGATFYQMLTQRMPFSADTIADMIYKHRFEKVNSPRNFNPNLDDEVCFIIAKMLRKEPEQRYQSYEEIIGDIEAFFVNKNVMSTGKIDAKEIYNNFRMKKRGFSSMFSSQGTLRKTQRRSAPLKRSFTTRRVQRDILEKEANAKKDLEEKKQQPTSTSPHSNLVTNSMMIETFSSKDQGFLEHLVKQGMLTPEQAQHAKILQDTLNRKVGQICIELEFLTEDDVNMILQLQKSSGKYFGDITVKEGLMTYEEFQAVLQKQSDSYVDMYKVLLYDNVLPDEILQQQYKLFLGDLV</sequence>
<accession>A0A5S9ILQ1</accession>
<dbReference type="Gene3D" id="3.30.200.20">
    <property type="entry name" value="Phosphorylase Kinase, domain 1"/>
    <property type="match status" value="1"/>
</dbReference>
<evidence type="ECO:0000313" key="11">
    <source>
        <dbReference type="Proteomes" id="UP000326354"/>
    </source>
</evidence>
<feature type="compositionally biased region" description="Basic and acidic residues" evidence="8">
    <location>
        <begin position="333"/>
        <end position="345"/>
    </location>
</feature>
<dbReference type="InterPro" id="IPR000719">
    <property type="entry name" value="Prot_kinase_dom"/>
</dbReference>
<dbReference type="PROSITE" id="PS50011">
    <property type="entry name" value="PROTEIN_KINASE_DOM"/>
    <property type="match status" value="1"/>
</dbReference>
<dbReference type="RefSeq" id="WP_151968021.1">
    <property type="nucleotide sequence ID" value="NZ_AP019860.1"/>
</dbReference>
<evidence type="ECO:0000256" key="1">
    <source>
        <dbReference type="ARBA" id="ARBA00012513"/>
    </source>
</evidence>
<dbReference type="Gene3D" id="1.10.510.10">
    <property type="entry name" value="Transferase(Phosphotransferase) domain 1"/>
    <property type="match status" value="1"/>
</dbReference>
<dbReference type="KEGG" id="uam:UABAM_02192"/>
<dbReference type="SUPFAM" id="SSF56112">
    <property type="entry name" value="Protein kinase-like (PK-like)"/>
    <property type="match status" value="1"/>
</dbReference>
<dbReference type="InterPro" id="IPR017441">
    <property type="entry name" value="Protein_kinase_ATP_BS"/>
</dbReference>
<dbReference type="FunFam" id="1.10.510.10:FF:000021">
    <property type="entry name" value="Serine/threonine protein kinase"/>
    <property type="match status" value="1"/>
</dbReference>
<dbReference type="EMBL" id="AP019860">
    <property type="protein sequence ID" value="BBM83837.1"/>
    <property type="molecule type" value="Genomic_DNA"/>
</dbReference>
<dbReference type="Pfam" id="PF00069">
    <property type="entry name" value="Pkinase"/>
    <property type="match status" value="1"/>
</dbReference>
<evidence type="ECO:0000313" key="10">
    <source>
        <dbReference type="EMBL" id="BBM83837.1"/>
    </source>
</evidence>
<gene>
    <name evidence="10" type="ORF">UABAM_02192</name>
</gene>
<reference evidence="10 11" key="1">
    <citation type="submission" date="2019-08" db="EMBL/GenBank/DDBJ databases">
        <title>Complete genome sequence of Candidatus Uab amorphum.</title>
        <authorList>
            <person name="Shiratori T."/>
            <person name="Suzuki S."/>
            <person name="Kakizawa Y."/>
            <person name="Ishida K."/>
        </authorList>
    </citation>
    <scope>NUCLEOTIDE SEQUENCE [LARGE SCALE GENOMIC DNA]</scope>
    <source>
        <strain evidence="10 11">SRT547</strain>
    </source>
</reference>
<dbReference type="PANTHER" id="PTHR43289">
    <property type="entry name" value="MITOGEN-ACTIVATED PROTEIN KINASE KINASE KINASE 20-RELATED"/>
    <property type="match status" value="1"/>
</dbReference>
<dbReference type="CDD" id="cd14014">
    <property type="entry name" value="STKc_PknB_like"/>
    <property type="match status" value="1"/>
</dbReference>
<organism evidence="10 11">
    <name type="scientific">Uabimicrobium amorphum</name>
    <dbReference type="NCBI Taxonomy" id="2596890"/>
    <lineage>
        <taxon>Bacteria</taxon>
        <taxon>Pseudomonadati</taxon>
        <taxon>Planctomycetota</taxon>
        <taxon>Candidatus Uabimicrobiia</taxon>
        <taxon>Candidatus Uabimicrobiales</taxon>
        <taxon>Candidatus Uabimicrobiaceae</taxon>
        <taxon>Candidatus Uabimicrobium</taxon>
    </lineage>
</organism>
<dbReference type="Proteomes" id="UP000326354">
    <property type="component" value="Chromosome"/>
</dbReference>
<dbReference type="GO" id="GO:0004674">
    <property type="term" value="F:protein serine/threonine kinase activity"/>
    <property type="evidence" value="ECO:0007669"/>
    <property type="project" value="UniProtKB-KW"/>
</dbReference>
<evidence type="ECO:0000259" key="9">
    <source>
        <dbReference type="PROSITE" id="PS50011"/>
    </source>
</evidence>
<evidence type="ECO:0000256" key="4">
    <source>
        <dbReference type="ARBA" id="ARBA00022741"/>
    </source>
</evidence>
<keyword evidence="6 7" id="KW-0067">ATP-binding</keyword>
<evidence type="ECO:0000256" key="6">
    <source>
        <dbReference type="ARBA" id="ARBA00022840"/>
    </source>
</evidence>
<feature type="binding site" evidence="7">
    <location>
        <position position="38"/>
    </location>
    <ligand>
        <name>ATP</name>
        <dbReference type="ChEBI" id="CHEBI:30616"/>
    </ligand>
</feature>
<keyword evidence="2" id="KW-0723">Serine/threonine-protein kinase</keyword>
<keyword evidence="5 10" id="KW-0418">Kinase</keyword>
<name>A0A5S9ILQ1_UABAM</name>
<keyword evidence="4 7" id="KW-0547">Nucleotide-binding</keyword>
<keyword evidence="11" id="KW-1185">Reference proteome</keyword>